<sequence>MKLKRLTLENFRSKPALTLALAERLTLLMGENGSGKTTLLDAVAIGLGEVLTYLPGVSGITFKKQGDIHQQANQLSPYARITLETTQGLVWDRLKRRDNSKRQLVIYPKAKA</sequence>
<evidence type="ECO:0000259" key="1">
    <source>
        <dbReference type="Pfam" id="PF13476"/>
    </source>
</evidence>
<keyword evidence="3" id="KW-1185">Reference proteome</keyword>
<dbReference type="PANTHER" id="PTHR32182:SF0">
    <property type="entry name" value="DNA REPLICATION AND REPAIR PROTEIN RECF"/>
    <property type="match status" value="1"/>
</dbReference>
<reference evidence="3" key="1">
    <citation type="journal article" date="2019" name="Microbiol. Resour. Announc.">
        <title>Complete Genome Sequence of Halomonas olivaria, a Moderately Halophilic Bacterium Isolated from Olive Processing Effluents, Obtained by Nanopore Sequencing.</title>
        <authorList>
            <person name="Nagata S."/>
            <person name="Ii K.M."/>
            <person name="Tsukimi T."/>
            <person name="Miura M.C."/>
            <person name="Galipon J."/>
            <person name="Arakawa K."/>
        </authorList>
    </citation>
    <scope>NUCLEOTIDE SEQUENCE [LARGE SCALE GENOMIC DNA]</scope>
    <source>
        <strain evidence="3">TYRC17</strain>
    </source>
</reference>
<name>A0ABM7GNS5_9GAMM</name>
<dbReference type="Pfam" id="PF13476">
    <property type="entry name" value="AAA_23"/>
    <property type="match status" value="1"/>
</dbReference>
<evidence type="ECO:0000313" key="2">
    <source>
        <dbReference type="EMBL" id="BBI52343.1"/>
    </source>
</evidence>
<gene>
    <name evidence="2" type="ORF">HORIV_47640</name>
</gene>
<proteinExistence type="predicted"/>
<evidence type="ECO:0000313" key="3">
    <source>
        <dbReference type="Proteomes" id="UP000289555"/>
    </source>
</evidence>
<protein>
    <recommendedName>
        <fullName evidence="1">Rad50/SbcC-type AAA domain-containing protein</fullName>
    </recommendedName>
</protein>
<dbReference type="Gene3D" id="3.40.50.300">
    <property type="entry name" value="P-loop containing nucleotide triphosphate hydrolases"/>
    <property type="match status" value="1"/>
</dbReference>
<accession>A0ABM7GNS5</accession>
<dbReference type="EMBL" id="AP019416">
    <property type="protein sequence ID" value="BBI52343.1"/>
    <property type="molecule type" value="Genomic_DNA"/>
</dbReference>
<organism evidence="2 3">
    <name type="scientific">Vreelandella olivaria</name>
    <dbReference type="NCBI Taxonomy" id="390919"/>
    <lineage>
        <taxon>Bacteria</taxon>
        <taxon>Pseudomonadati</taxon>
        <taxon>Pseudomonadota</taxon>
        <taxon>Gammaproteobacteria</taxon>
        <taxon>Oceanospirillales</taxon>
        <taxon>Halomonadaceae</taxon>
        <taxon>Vreelandella</taxon>
    </lineage>
</organism>
<dbReference type="InterPro" id="IPR038729">
    <property type="entry name" value="Rad50/SbcC_AAA"/>
</dbReference>
<feature type="domain" description="Rad50/SbcC-type AAA" evidence="1">
    <location>
        <begin position="5"/>
        <end position="103"/>
    </location>
</feature>
<dbReference type="SUPFAM" id="SSF52540">
    <property type="entry name" value="P-loop containing nucleoside triphosphate hydrolases"/>
    <property type="match status" value="1"/>
</dbReference>
<dbReference type="InterPro" id="IPR027417">
    <property type="entry name" value="P-loop_NTPase"/>
</dbReference>
<dbReference type="Proteomes" id="UP000289555">
    <property type="component" value="Chromosome"/>
</dbReference>
<dbReference type="PANTHER" id="PTHR32182">
    <property type="entry name" value="DNA REPLICATION AND REPAIR PROTEIN RECF"/>
    <property type="match status" value="1"/>
</dbReference>